<keyword evidence="3" id="KW-1185">Reference proteome</keyword>
<proteinExistence type="predicted"/>
<accession>A0A516SLY8</accession>
<dbReference type="AlphaFoldDB" id="A0A516SLY8"/>
<feature type="transmembrane region" description="Helical" evidence="1">
    <location>
        <begin position="95"/>
        <end position="115"/>
    </location>
</feature>
<feature type="transmembrane region" description="Helical" evidence="1">
    <location>
        <begin position="121"/>
        <end position="147"/>
    </location>
</feature>
<keyword evidence="1" id="KW-0472">Membrane</keyword>
<keyword evidence="1" id="KW-0812">Transmembrane</keyword>
<protein>
    <submittedName>
        <fullName evidence="2">Uncharacterized protein</fullName>
    </submittedName>
</protein>
<organism evidence="2 3">
    <name type="scientific">Chitinimonas arctica</name>
    <dbReference type="NCBI Taxonomy" id="2594795"/>
    <lineage>
        <taxon>Bacteria</taxon>
        <taxon>Pseudomonadati</taxon>
        <taxon>Pseudomonadota</taxon>
        <taxon>Betaproteobacteria</taxon>
        <taxon>Neisseriales</taxon>
        <taxon>Chitinibacteraceae</taxon>
        <taxon>Chitinimonas</taxon>
    </lineage>
</organism>
<evidence type="ECO:0000313" key="2">
    <source>
        <dbReference type="EMBL" id="QDQ29155.1"/>
    </source>
</evidence>
<evidence type="ECO:0000256" key="1">
    <source>
        <dbReference type="SAM" id="Phobius"/>
    </source>
</evidence>
<dbReference type="Proteomes" id="UP000317550">
    <property type="component" value="Chromosome"/>
</dbReference>
<dbReference type="RefSeq" id="WP_144280527.1">
    <property type="nucleotide sequence ID" value="NZ_CP041730.1"/>
</dbReference>
<sequence>MGDVEQAVAGNVVYENHTQNFIQPAASRAQVLLDEHQFEKLTSMETSAQARVALLMLLEQHNISSKQLAQVWDDELTFADDQLHLACTKWVPRHISGLGMTWGLLTMVCVAFMAFLPSVRILAGVVAVGATIAMVWQIHNLVVPYMLGRKLRPMLTQVNEELPAVLAEWRREQRRGPDSKFN</sequence>
<reference evidence="3" key="1">
    <citation type="submission" date="2019-07" db="EMBL/GenBank/DDBJ databases">
        <title>Chitinimonas sp. nov., isolated from Ny-Alesund, arctica soil.</title>
        <authorList>
            <person name="Xu Q."/>
            <person name="Peng F."/>
        </authorList>
    </citation>
    <scope>NUCLEOTIDE SEQUENCE [LARGE SCALE GENOMIC DNA]</scope>
    <source>
        <strain evidence="3">R3-44</strain>
    </source>
</reference>
<keyword evidence="1" id="KW-1133">Transmembrane helix</keyword>
<dbReference type="EMBL" id="CP041730">
    <property type="protein sequence ID" value="QDQ29155.1"/>
    <property type="molecule type" value="Genomic_DNA"/>
</dbReference>
<name>A0A516SLY8_9NEIS</name>
<evidence type="ECO:0000313" key="3">
    <source>
        <dbReference type="Proteomes" id="UP000317550"/>
    </source>
</evidence>
<dbReference type="KEGG" id="cari:FNU76_23935"/>
<gene>
    <name evidence="2" type="ORF">FNU76_23935</name>
</gene>